<organism evidence="3 5">
    <name type="scientific">Sphingobium yanoikuyae</name>
    <name type="common">Sphingomonas yanoikuyae</name>
    <dbReference type="NCBI Taxonomy" id="13690"/>
    <lineage>
        <taxon>Bacteria</taxon>
        <taxon>Pseudomonadati</taxon>
        <taxon>Pseudomonadota</taxon>
        <taxon>Alphaproteobacteria</taxon>
        <taxon>Sphingomonadales</taxon>
        <taxon>Sphingomonadaceae</taxon>
        <taxon>Sphingobium</taxon>
    </lineage>
</organism>
<sequence length="90" mass="9847">MAQILTAIYLLMMLAGGWRLFGLGWPLWVKGLVAIGLVCPLPLLVLLPGMLHPERPFADMLRMIGFVMMGCGALCLIGGLSAARLRARRR</sequence>
<dbReference type="RefSeq" id="WP_010335523.1">
    <property type="nucleotide sequence ID" value="NZ_CAUUIR010000033.1"/>
</dbReference>
<dbReference type="Proteomes" id="UP000502611">
    <property type="component" value="Chromosome"/>
</dbReference>
<proteinExistence type="predicted"/>
<dbReference type="OrthoDB" id="7478618at2"/>
<reference evidence="2" key="3">
    <citation type="submission" date="2022-09" db="EMBL/GenBank/DDBJ databases">
        <title>Intensive care unit water sources are persistently colonized with multi-drug resistant bacteria and are the site of extensive horizontal gene transfer of antibiotic resistance genes.</title>
        <authorList>
            <person name="Diorio-Toth L."/>
        </authorList>
    </citation>
    <scope>NUCLEOTIDE SEQUENCE</scope>
    <source>
        <strain evidence="2">GD03659</strain>
    </source>
</reference>
<keyword evidence="1" id="KW-0812">Transmembrane</keyword>
<reference evidence="3 5" key="1">
    <citation type="submission" date="2016-02" db="EMBL/GenBank/DDBJ databases">
        <authorList>
            <person name="Wen L."/>
            <person name="He K."/>
            <person name="Yang H."/>
        </authorList>
    </citation>
    <scope>NUCLEOTIDE SEQUENCE [LARGE SCALE GENOMIC DNA]</scope>
    <source>
        <strain evidence="3 5">CD09_2</strain>
    </source>
</reference>
<evidence type="ECO:0000313" key="4">
    <source>
        <dbReference type="EMBL" id="QJR01209.1"/>
    </source>
</evidence>
<feature type="transmembrane region" description="Helical" evidence="1">
    <location>
        <begin position="6"/>
        <end position="25"/>
    </location>
</feature>
<name>A0A177J2H9_SPHYA</name>
<keyword evidence="1" id="KW-0472">Membrane</keyword>
<feature type="transmembrane region" description="Helical" evidence="1">
    <location>
        <begin position="63"/>
        <end position="83"/>
    </location>
</feature>
<reference evidence="4 6" key="2">
    <citation type="submission" date="2020-04" db="EMBL/GenBank/DDBJ databases">
        <title>The Whole Genome Analysis of High salt-tolerant Sphingobium yanoikuyae YC-XJ2 with Aryl organophosphorus flame retardants (aryl-OPFRs)-degrading capacity and characteristics of Related phosphotriesterase.</title>
        <authorList>
            <person name="Li X."/>
        </authorList>
    </citation>
    <scope>NUCLEOTIDE SEQUENCE [LARGE SCALE GENOMIC DNA]</scope>
    <source>
        <strain evidence="4 6">YC-XJ2</strain>
    </source>
</reference>
<dbReference type="EMBL" id="CP053021">
    <property type="protein sequence ID" value="QJR01209.1"/>
    <property type="molecule type" value="Genomic_DNA"/>
</dbReference>
<evidence type="ECO:0000313" key="2">
    <source>
        <dbReference type="EMBL" id="MDH2131239.1"/>
    </source>
</evidence>
<dbReference type="AlphaFoldDB" id="A0A177J2H9"/>
<keyword evidence="1" id="KW-1133">Transmembrane helix</keyword>
<feature type="transmembrane region" description="Helical" evidence="1">
    <location>
        <begin position="32"/>
        <end position="51"/>
    </location>
</feature>
<evidence type="ECO:0000256" key="1">
    <source>
        <dbReference type="SAM" id="Phobius"/>
    </source>
</evidence>
<dbReference type="EMBL" id="JAOCKX010000009">
    <property type="protein sequence ID" value="MDH2131239.1"/>
    <property type="molecule type" value="Genomic_DNA"/>
</dbReference>
<evidence type="ECO:0000313" key="3">
    <source>
        <dbReference type="EMBL" id="OAH35333.1"/>
    </source>
</evidence>
<dbReference type="EMBL" id="LSTR01000101">
    <property type="protein sequence ID" value="OAH35333.1"/>
    <property type="molecule type" value="Genomic_DNA"/>
</dbReference>
<protein>
    <submittedName>
        <fullName evidence="3">Uncharacterized protein</fullName>
    </submittedName>
</protein>
<dbReference type="Proteomes" id="UP001162318">
    <property type="component" value="Unassembled WGS sequence"/>
</dbReference>
<evidence type="ECO:0000313" key="5">
    <source>
        <dbReference type="Proteomes" id="UP000077262"/>
    </source>
</evidence>
<gene>
    <name evidence="3" type="ORF">AX777_02615</name>
    <name evidence="4" type="ORF">HH800_02740</name>
    <name evidence="2" type="ORF">N5J77_08905</name>
</gene>
<accession>A0A177J2H9</accession>
<dbReference type="Proteomes" id="UP000077262">
    <property type="component" value="Unassembled WGS sequence"/>
</dbReference>
<evidence type="ECO:0000313" key="6">
    <source>
        <dbReference type="Proteomes" id="UP000502611"/>
    </source>
</evidence>